<reference evidence="1 2" key="1">
    <citation type="submission" date="2024-06" db="EMBL/GenBank/DDBJ databases">
        <title>The Natural Products Discovery Center: Release of the First 8490 Sequenced Strains for Exploring Actinobacteria Biosynthetic Diversity.</title>
        <authorList>
            <person name="Kalkreuter E."/>
            <person name="Kautsar S.A."/>
            <person name="Yang D."/>
            <person name="Bader C.D."/>
            <person name="Teijaro C.N."/>
            <person name="Fluegel L."/>
            <person name="Davis C.M."/>
            <person name="Simpson J.R."/>
            <person name="Lauterbach L."/>
            <person name="Steele A.D."/>
            <person name="Gui C."/>
            <person name="Meng S."/>
            <person name="Li G."/>
            <person name="Viehrig K."/>
            <person name="Ye F."/>
            <person name="Su P."/>
            <person name="Kiefer A.F."/>
            <person name="Nichols A."/>
            <person name="Cepeda A.J."/>
            <person name="Yan W."/>
            <person name="Fan B."/>
            <person name="Jiang Y."/>
            <person name="Adhikari A."/>
            <person name="Zheng C.-J."/>
            <person name="Schuster L."/>
            <person name="Cowan T.M."/>
            <person name="Smanski M.J."/>
            <person name="Chevrette M.G."/>
            <person name="De Carvalho L.P.S."/>
            <person name="Shen B."/>
        </authorList>
    </citation>
    <scope>NUCLEOTIDE SEQUENCE [LARGE SCALE GENOMIC DNA]</scope>
    <source>
        <strain evidence="1 2">NPDC050671</strain>
    </source>
</reference>
<name>A0ABV3FI86_9NOCA</name>
<dbReference type="EMBL" id="JBFAIH010000028">
    <property type="protein sequence ID" value="MEV0367360.1"/>
    <property type="molecule type" value="Genomic_DNA"/>
</dbReference>
<accession>A0ABV3FI86</accession>
<dbReference type="Proteomes" id="UP001551658">
    <property type="component" value="Unassembled WGS sequence"/>
</dbReference>
<sequence length="509" mass="56490">MSTRRIPYRKFAQAVRRFDVHQVLAKITLTSAELQRADFGLVARRWSAAGPVRQFTLAAVARVAIVEAGRRRGQVVDRPMTDNELFELCVMAIELDHSDVPDIGILSDPGLTRMLARIMYQQALFQYSDFENIARTIGLLIDVDPAVRGIPTAADWSAALGVSLSEFMTIVFQLTSLTNTYRGHLTASHIREAQQMGFFAAVDLDTVVQVIERNLAADLLTLRSDGRTHEQAEAKMWSYNPLLGKPLVKDGNGGYILPVYNYLVQKITPLGLFYMGLEYFGDDFPRALGDSFERYAGRHLALLERAGALVYPEVAYDRGGEKTIDYFLVFDEVVVLIETKGFRPNDDARAGIESGLSNLVAKVQHARNQIDRTAGPIGKTPELAHIPADREIRGLVVTLEPVHNIDTFLYRDMFAANVVESSTISAHDLERICPVLAEKPGAGQTVLEALTFADPTPPALDRAIKGLPSSRNPISAALWDSWDRVIPSSPTPAADYYRRAQRETGKYQI</sequence>
<gene>
    <name evidence="1" type="ORF">AB0H72_32210</name>
</gene>
<evidence type="ECO:0000313" key="2">
    <source>
        <dbReference type="Proteomes" id="UP001551658"/>
    </source>
</evidence>
<keyword evidence="2" id="KW-1185">Reference proteome</keyword>
<protein>
    <recommendedName>
        <fullName evidence="3">Nuclease-like protein</fullName>
    </recommendedName>
</protein>
<proteinExistence type="predicted"/>
<dbReference type="RefSeq" id="WP_357986780.1">
    <property type="nucleotide sequence ID" value="NZ_JBFAIH010000028.1"/>
</dbReference>
<evidence type="ECO:0000313" key="1">
    <source>
        <dbReference type="EMBL" id="MEV0367360.1"/>
    </source>
</evidence>
<organism evidence="1 2">
    <name type="scientific">Nocardia fusca</name>
    <dbReference type="NCBI Taxonomy" id="941183"/>
    <lineage>
        <taxon>Bacteria</taxon>
        <taxon>Bacillati</taxon>
        <taxon>Actinomycetota</taxon>
        <taxon>Actinomycetes</taxon>
        <taxon>Mycobacteriales</taxon>
        <taxon>Nocardiaceae</taxon>
        <taxon>Nocardia</taxon>
    </lineage>
</organism>
<evidence type="ECO:0008006" key="3">
    <source>
        <dbReference type="Google" id="ProtNLM"/>
    </source>
</evidence>
<comment type="caution">
    <text evidence="1">The sequence shown here is derived from an EMBL/GenBank/DDBJ whole genome shotgun (WGS) entry which is preliminary data.</text>
</comment>